<proteinExistence type="predicted"/>
<gene>
    <name evidence="2" type="ORF">PHMEG_00013523</name>
</gene>
<evidence type="ECO:0000256" key="1">
    <source>
        <dbReference type="SAM" id="MobiDB-lite"/>
    </source>
</evidence>
<accession>A0A225W624</accession>
<protein>
    <submittedName>
        <fullName evidence="2">Uncharacterized protein</fullName>
    </submittedName>
</protein>
<evidence type="ECO:0000313" key="2">
    <source>
        <dbReference type="EMBL" id="OWZ13193.1"/>
    </source>
</evidence>
<keyword evidence="3" id="KW-1185">Reference proteome</keyword>
<dbReference type="EMBL" id="NBNE01001644">
    <property type="protein sequence ID" value="OWZ13193.1"/>
    <property type="molecule type" value="Genomic_DNA"/>
</dbReference>
<sequence length="107" mass="11602">MVPVPGSSGDSGFHRESQADVKVKEKYREEVSTNAGSTEASLTAAAVTADLDENLDPHTTDKDTTKSKSNLSTKSTASTKTYKKIKIKAARTKLKVEDTRFGILRRA</sequence>
<dbReference type="AlphaFoldDB" id="A0A225W624"/>
<reference evidence="3" key="1">
    <citation type="submission" date="2017-03" db="EMBL/GenBank/DDBJ databases">
        <title>Phytopthora megakarya and P. palmivora, two closely related causual agents of cacao black pod achieved similar genome size and gene model numbers by different mechanisms.</title>
        <authorList>
            <person name="Ali S."/>
            <person name="Shao J."/>
            <person name="Larry D.J."/>
            <person name="Kronmiller B."/>
            <person name="Shen D."/>
            <person name="Strem M.D."/>
            <person name="Melnick R.L."/>
            <person name="Guiltinan M.J."/>
            <person name="Tyler B.M."/>
            <person name="Meinhardt L.W."/>
            <person name="Bailey B.A."/>
        </authorList>
    </citation>
    <scope>NUCLEOTIDE SEQUENCE [LARGE SCALE GENOMIC DNA]</scope>
    <source>
        <strain evidence="3">zdho120</strain>
    </source>
</reference>
<dbReference type="Proteomes" id="UP000198211">
    <property type="component" value="Unassembled WGS sequence"/>
</dbReference>
<organism evidence="2 3">
    <name type="scientific">Phytophthora megakarya</name>
    <dbReference type="NCBI Taxonomy" id="4795"/>
    <lineage>
        <taxon>Eukaryota</taxon>
        <taxon>Sar</taxon>
        <taxon>Stramenopiles</taxon>
        <taxon>Oomycota</taxon>
        <taxon>Peronosporomycetes</taxon>
        <taxon>Peronosporales</taxon>
        <taxon>Peronosporaceae</taxon>
        <taxon>Phytophthora</taxon>
    </lineage>
</organism>
<feature type="compositionally biased region" description="Low complexity" evidence="1">
    <location>
        <begin position="67"/>
        <end position="79"/>
    </location>
</feature>
<evidence type="ECO:0000313" key="3">
    <source>
        <dbReference type="Proteomes" id="UP000198211"/>
    </source>
</evidence>
<feature type="compositionally biased region" description="Basic and acidic residues" evidence="1">
    <location>
        <begin position="12"/>
        <end position="31"/>
    </location>
</feature>
<feature type="compositionally biased region" description="Basic and acidic residues" evidence="1">
    <location>
        <begin position="55"/>
        <end position="66"/>
    </location>
</feature>
<feature type="region of interest" description="Disordered" evidence="1">
    <location>
        <begin position="1"/>
        <end position="79"/>
    </location>
</feature>
<name>A0A225W624_9STRA</name>
<comment type="caution">
    <text evidence="2">The sequence shown here is derived from an EMBL/GenBank/DDBJ whole genome shotgun (WGS) entry which is preliminary data.</text>
</comment>
<dbReference type="OrthoDB" id="121277at2759"/>
<feature type="compositionally biased region" description="Polar residues" evidence="1">
    <location>
        <begin position="32"/>
        <end position="41"/>
    </location>
</feature>